<dbReference type="GO" id="GO:0008270">
    <property type="term" value="F:zinc ion binding"/>
    <property type="evidence" value="ECO:0007669"/>
    <property type="project" value="UniProtKB-KW"/>
</dbReference>
<dbReference type="InterPro" id="IPR036236">
    <property type="entry name" value="Znf_C2H2_sf"/>
</dbReference>
<comment type="similarity">
    <text evidence="2">Belongs to the krueppel C2H2-type zinc-finger protein family.</text>
</comment>
<organism evidence="13 14">
    <name type="scientific">Varroa destructor</name>
    <name type="common">Honeybee mite</name>
    <dbReference type="NCBI Taxonomy" id="109461"/>
    <lineage>
        <taxon>Eukaryota</taxon>
        <taxon>Metazoa</taxon>
        <taxon>Ecdysozoa</taxon>
        <taxon>Arthropoda</taxon>
        <taxon>Chelicerata</taxon>
        <taxon>Arachnida</taxon>
        <taxon>Acari</taxon>
        <taxon>Parasitiformes</taxon>
        <taxon>Mesostigmata</taxon>
        <taxon>Gamasina</taxon>
        <taxon>Dermanyssoidea</taxon>
        <taxon>Varroidae</taxon>
        <taxon>Varroa</taxon>
    </lineage>
</organism>
<evidence type="ECO:0000313" key="14">
    <source>
        <dbReference type="Proteomes" id="UP000594260"/>
    </source>
</evidence>
<evidence type="ECO:0000256" key="10">
    <source>
        <dbReference type="ARBA" id="ARBA00037948"/>
    </source>
</evidence>
<dbReference type="RefSeq" id="XP_022666523.1">
    <property type="nucleotide sequence ID" value="XM_022810788.1"/>
</dbReference>
<dbReference type="InParanoid" id="A0A7M7KGN5"/>
<evidence type="ECO:0000256" key="11">
    <source>
        <dbReference type="PROSITE-ProRule" id="PRU00042"/>
    </source>
</evidence>
<evidence type="ECO:0000256" key="5">
    <source>
        <dbReference type="ARBA" id="ARBA00022771"/>
    </source>
</evidence>
<keyword evidence="8" id="KW-0804">Transcription</keyword>
<evidence type="ECO:0000256" key="4">
    <source>
        <dbReference type="ARBA" id="ARBA00022737"/>
    </source>
</evidence>
<dbReference type="GO" id="GO:0000978">
    <property type="term" value="F:RNA polymerase II cis-regulatory region sequence-specific DNA binding"/>
    <property type="evidence" value="ECO:0007669"/>
    <property type="project" value="TreeGrafter"/>
</dbReference>
<keyword evidence="9" id="KW-0539">Nucleus</keyword>
<dbReference type="RefSeq" id="XP_022666522.1">
    <property type="nucleotide sequence ID" value="XM_022810787.1"/>
</dbReference>
<dbReference type="Proteomes" id="UP000594260">
    <property type="component" value="Unplaced"/>
</dbReference>
<evidence type="ECO:0000256" key="6">
    <source>
        <dbReference type="ARBA" id="ARBA00022833"/>
    </source>
</evidence>
<feature type="domain" description="C2H2-type" evidence="12">
    <location>
        <begin position="452"/>
        <end position="479"/>
    </location>
</feature>
<evidence type="ECO:0000256" key="2">
    <source>
        <dbReference type="ARBA" id="ARBA00006991"/>
    </source>
</evidence>
<keyword evidence="6" id="KW-0862">Zinc</keyword>
<comment type="similarity">
    <text evidence="10">Belongs to the snail C2H2-type zinc-finger protein family.</text>
</comment>
<reference evidence="13" key="1">
    <citation type="submission" date="2021-01" db="UniProtKB">
        <authorList>
            <consortium name="EnsemblMetazoa"/>
        </authorList>
    </citation>
    <scope>IDENTIFICATION</scope>
</reference>
<accession>A0A7M7KGN5</accession>
<dbReference type="Gene3D" id="3.30.160.60">
    <property type="entry name" value="Classic Zinc Finger"/>
    <property type="match status" value="5"/>
</dbReference>
<dbReference type="FunFam" id="3.30.160.60:FF:000100">
    <property type="entry name" value="Zinc finger 45-like"/>
    <property type="match status" value="1"/>
</dbReference>
<proteinExistence type="inferred from homology"/>
<dbReference type="KEGG" id="vde:111252606"/>
<evidence type="ECO:0000256" key="8">
    <source>
        <dbReference type="ARBA" id="ARBA00023163"/>
    </source>
</evidence>
<evidence type="ECO:0000256" key="1">
    <source>
        <dbReference type="ARBA" id="ARBA00004123"/>
    </source>
</evidence>
<feature type="domain" description="C2H2-type" evidence="12">
    <location>
        <begin position="396"/>
        <end position="423"/>
    </location>
</feature>
<keyword evidence="7" id="KW-0805">Transcription regulation</keyword>
<dbReference type="AlphaFoldDB" id="A0A7M7KGN5"/>
<dbReference type="SMART" id="SM00355">
    <property type="entry name" value="ZnF_C2H2"/>
    <property type="match status" value="8"/>
</dbReference>
<dbReference type="PROSITE" id="PS00028">
    <property type="entry name" value="ZINC_FINGER_C2H2_1"/>
    <property type="match status" value="3"/>
</dbReference>
<dbReference type="GeneID" id="111252606"/>
<dbReference type="InterPro" id="IPR050527">
    <property type="entry name" value="Snail/Krueppel_Znf"/>
</dbReference>
<dbReference type="PANTHER" id="PTHR24388:SF54">
    <property type="entry name" value="PROTEIN ESCARGOT"/>
    <property type="match status" value="1"/>
</dbReference>
<comment type="subcellular location">
    <subcellularLocation>
        <location evidence="1">Nucleus</location>
    </subcellularLocation>
</comment>
<feature type="domain" description="C2H2-type" evidence="12">
    <location>
        <begin position="425"/>
        <end position="447"/>
    </location>
</feature>
<dbReference type="SUPFAM" id="SSF57667">
    <property type="entry name" value="beta-beta-alpha zinc fingers"/>
    <property type="match status" value="3"/>
</dbReference>
<dbReference type="EnsemblMetazoa" id="XM_022810787">
    <property type="protein sequence ID" value="XP_022666522"/>
    <property type="gene ID" value="LOC111252606"/>
</dbReference>
<protein>
    <recommendedName>
        <fullName evidence="12">C2H2-type domain-containing protein</fullName>
    </recommendedName>
</protein>
<dbReference type="PROSITE" id="PS50157">
    <property type="entry name" value="ZINC_FINGER_C2H2_2"/>
    <property type="match status" value="4"/>
</dbReference>
<sequence>MDFCESSVPLLHNPSSYTICYEAGVQVRNDIPSPVEETEVMTVRPELSFQSDEPDSLMQTFAHTDVVTGDHFVGDEFLDLENAIPLPHNCIIELQGTKYVVHINHDTKQVLAVPLRMQPVEPLTNTSGQEVGQDGERAIDVTALASLLGRRGRGRPRKERGHESKAQVSLLLLSPAPCPALLVQLRIDDVPPTLPPSVLCDRVLTTMLSRQDEGTSASFDVSTDQGELTLNARIAVFNGVPDWVRYPLVIPLEKSDPVEDEAFLKKRAAEPVQNELVQCPSCGFQSFYEAHLSEHLIQEHGTDKTGRGMHLERCIKCSLSLANKQALVEHYVRRHPNLVCAPCGVVVEQQYLMRKHNERHDEAAPRYCELCGKNYKDRYILKSHIKLVHGQAEIFYQCEVCRKQFERKAHLVRHMRTHTDDMKPFACNQCPYRARERGDLNKHMRGHGEPSFPCGHCDKWFAHLKSLRLHEKRHGGVRDYKCALCDFSAFTYNHVRKHIERTHATIANSVTGQVLNGGR</sequence>
<evidence type="ECO:0000256" key="7">
    <source>
        <dbReference type="ARBA" id="ARBA00023015"/>
    </source>
</evidence>
<dbReference type="GO" id="GO:0005634">
    <property type="term" value="C:nucleus"/>
    <property type="evidence" value="ECO:0007669"/>
    <property type="project" value="UniProtKB-SubCell"/>
</dbReference>
<dbReference type="GO" id="GO:0000981">
    <property type="term" value="F:DNA-binding transcription factor activity, RNA polymerase II-specific"/>
    <property type="evidence" value="ECO:0007669"/>
    <property type="project" value="TreeGrafter"/>
</dbReference>
<evidence type="ECO:0000256" key="3">
    <source>
        <dbReference type="ARBA" id="ARBA00022723"/>
    </source>
</evidence>
<evidence type="ECO:0000256" key="9">
    <source>
        <dbReference type="ARBA" id="ARBA00023242"/>
    </source>
</evidence>
<keyword evidence="3" id="KW-0479">Metal-binding</keyword>
<keyword evidence="4" id="KW-0677">Repeat</keyword>
<keyword evidence="14" id="KW-1185">Reference proteome</keyword>
<dbReference type="Pfam" id="PF00096">
    <property type="entry name" value="zf-C2H2"/>
    <property type="match status" value="1"/>
</dbReference>
<dbReference type="InterPro" id="IPR013087">
    <property type="entry name" value="Znf_C2H2_type"/>
</dbReference>
<evidence type="ECO:0000313" key="13">
    <source>
        <dbReference type="EnsemblMetazoa" id="XP_022666522"/>
    </source>
</evidence>
<feature type="domain" description="C2H2-type" evidence="12">
    <location>
        <begin position="366"/>
        <end position="394"/>
    </location>
</feature>
<dbReference type="PANTHER" id="PTHR24388">
    <property type="entry name" value="ZINC FINGER PROTEIN"/>
    <property type="match status" value="1"/>
</dbReference>
<name>A0A7M7KGN5_VARDE</name>
<dbReference type="OrthoDB" id="6508709at2759"/>
<dbReference type="FunFam" id="3.30.160.60:FF:000761">
    <property type="entry name" value="Zinc finger protein 449"/>
    <property type="match status" value="1"/>
</dbReference>
<keyword evidence="5 11" id="KW-0863">Zinc-finger</keyword>
<evidence type="ECO:0000259" key="12">
    <source>
        <dbReference type="PROSITE" id="PS50157"/>
    </source>
</evidence>
<dbReference type="EnsemblMetazoa" id="XM_022810788">
    <property type="protein sequence ID" value="XP_022666523"/>
    <property type="gene ID" value="LOC111252606"/>
</dbReference>